<evidence type="ECO:0000256" key="7">
    <source>
        <dbReference type="ARBA" id="ARBA00023136"/>
    </source>
</evidence>
<keyword evidence="3" id="KW-0813">Transport</keyword>
<keyword evidence="4" id="KW-1003">Cell membrane</keyword>
<evidence type="ECO:0000256" key="3">
    <source>
        <dbReference type="ARBA" id="ARBA00022448"/>
    </source>
</evidence>
<accession>A0A3D9ZYG6</accession>
<dbReference type="AlphaFoldDB" id="A0A3D9ZYG6"/>
<feature type="transmembrane region" description="Helical" evidence="8">
    <location>
        <begin position="186"/>
        <end position="219"/>
    </location>
</feature>
<dbReference type="Pfam" id="PF03591">
    <property type="entry name" value="AzlC"/>
    <property type="match status" value="1"/>
</dbReference>
<dbReference type="OrthoDB" id="5195391at2"/>
<feature type="transmembrane region" description="Helical" evidence="8">
    <location>
        <begin position="130"/>
        <end position="152"/>
    </location>
</feature>
<proteinExistence type="inferred from homology"/>
<keyword evidence="10" id="KW-1185">Reference proteome</keyword>
<dbReference type="GO" id="GO:1903785">
    <property type="term" value="P:L-valine transmembrane transport"/>
    <property type="evidence" value="ECO:0007669"/>
    <property type="project" value="TreeGrafter"/>
</dbReference>
<evidence type="ECO:0000313" key="9">
    <source>
        <dbReference type="EMBL" id="REG02229.1"/>
    </source>
</evidence>
<dbReference type="EMBL" id="QUMQ01000001">
    <property type="protein sequence ID" value="REG02229.1"/>
    <property type="molecule type" value="Genomic_DNA"/>
</dbReference>
<evidence type="ECO:0000313" key="10">
    <source>
        <dbReference type="Proteomes" id="UP000256913"/>
    </source>
</evidence>
<evidence type="ECO:0000256" key="5">
    <source>
        <dbReference type="ARBA" id="ARBA00022692"/>
    </source>
</evidence>
<dbReference type="PANTHER" id="PTHR34979">
    <property type="entry name" value="INNER MEMBRANE PROTEIN YGAZ"/>
    <property type="match status" value="1"/>
</dbReference>
<keyword evidence="5 8" id="KW-0812">Transmembrane</keyword>
<dbReference type="Proteomes" id="UP000256913">
    <property type="component" value="Unassembled WGS sequence"/>
</dbReference>
<keyword evidence="6 8" id="KW-1133">Transmembrane helix</keyword>
<keyword evidence="7 8" id="KW-0472">Membrane</keyword>
<evidence type="ECO:0000256" key="1">
    <source>
        <dbReference type="ARBA" id="ARBA00004651"/>
    </source>
</evidence>
<comment type="caution">
    <text evidence="9">The sequence shown here is derived from an EMBL/GenBank/DDBJ whole genome shotgun (WGS) entry which is preliminary data.</text>
</comment>
<comment type="similarity">
    <text evidence="2">Belongs to the AzlC family.</text>
</comment>
<evidence type="ECO:0000256" key="6">
    <source>
        <dbReference type="ARBA" id="ARBA00022989"/>
    </source>
</evidence>
<dbReference type="PANTHER" id="PTHR34979:SF1">
    <property type="entry name" value="INNER MEMBRANE PROTEIN YGAZ"/>
    <property type="match status" value="1"/>
</dbReference>
<comment type="subcellular location">
    <subcellularLocation>
        <location evidence="1">Cell membrane</location>
        <topology evidence="1">Multi-pass membrane protein</topology>
    </subcellularLocation>
</comment>
<sequence>MTAAVRSILSDRSLVRDVGALGLAVFAVSISFGAIAVAAGIPAGLTILMSLLVFAGGSQFLAVGLIAAGNPFAAIFAGLLLNARHLPFGLAIGDVIGTRWWQRLLGAHLLIDESVAFALAQQDPERRRRAYWATGCTLFILWNIGAVLGVLLGNAGDPNRLGLDAAFPAGLFALLLPTLKDPTTRLVALTGALVAVVTTPILPAGLPVLMALSGLLLVAVRRRRGPRSSEVPS</sequence>
<evidence type="ECO:0000256" key="2">
    <source>
        <dbReference type="ARBA" id="ARBA00010735"/>
    </source>
</evidence>
<feature type="transmembrane region" description="Helical" evidence="8">
    <location>
        <begin position="21"/>
        <end position="54"/>
    </location>
</feature>
<dbReference type="RefSeq" id="WP_116075063.1">
    <property type="nucleotide sequence ID" value="NZ_BONB01000117.1"/>
</dbReference>
<protein>
    <submittedName>
        <fullName evidence="9">4-azaleucine resistance transporter AzlC</fullName>
    </submittedName>
</protein>
<evidence type="ECO:0000256" key="8">
    <source>
        <dbReference type="SAM" id="Phobius"/>
    </source>
</evidence>
<name>A0A3D9ZYG6_9ACTN</name>
<feature type="transmembrane region" description="Helical" evidence="8">
    <location>
        <begin position="60"/>
        <end position="81"/>
    </location>
</feature>
<dbReference type="InterPro" id="IPR011606">
    <property type="entry name" value="Brnchd-chn_aa_trnsp_permease"/>
</dbReference>
<gene>
    <name evidence="9" type="ORF">DFJ67_8321</name>
</gene>
<reference evidence="9 10" key="1">
    <citation type="submission" date="2018-08" db="EMBL/GenBank/DDBJ databases">
        <title>Sequencing the genomes of 1000 actinobacteria strains.</title>
        <authorList>
            <person name="Klenk H.-P."/>
        </authorList>
    </citation>
    <scope>NUCLEOTIDE SEQUENCE [LARGE SCALE GENOMIC DNA]</scope>
    <source>
        <strain evidence="9 10">DSM 44099</strain>
    </source>
</reference>
<organism evidence="9 10">
    <name type="scientific">Asanoa ferruginea</name>
    <dbReference type="NCBI Taxonomy" id="53367"/>
    <lineage>
        <taxon>Bacteria</taxon>
        <taxon>Bacillati</taxon>
        <taxon>Actinomycetota</taxon>
        <taxon>Actinomycetes</taxon>
        <taxon>Micromonosporales</taxon>
        <taxon>Micromonosporaceae</taxon>
        <taxon>Asanoa</taxon>
    </lineage>
</organism>
<evidence type="ECO:0000256" key="4">
    <source>
        <dbReference type="ARBA" id="ARBA00022475"/>
    </source>
</evidence>
<dbReference type="GO" id="GO:0005886">
    <property type="term" value="C:plasma membrane"/>
    <property type="evidence" value="ECO:0007669"/>
    <property type="project" value="UniProtKB-SubCell"/>
</dbReference>